<evidence type="ECO:0000256" key="1">
    <source>
        <dbReference type="ARBA" id="ARBA00004651"/>
    </source>
</evidence>
<protein>
    <submittedName>
        <fullName evidence="10">ABC transporter ATP-binding protein</fullName>
    </submittedName>
</protein>
<dbReference type="SMART" id="SM00382">
    <property type="entry name" value="AAA"/>
    <property type="match status" value="1"/>
</dbReference>
<comment type="caution">
    <text evidence="10">The sequence shown here is derived from an EMBL/GenBank/DDBJ whole genome shotgun (WGS) entry which is preliminary data.</text>
</comment>
<keyword evidence="4 10" id="KW-0067">ATP-binding</keyword>
<dbReference type="EMBL" id="BAAAQF010000022">
    <property type="protein sequence ID" value="GAA1689628.1"/>
    <property type="molecule type" value="Genomic_DNA"/>
</dbReference>
<keyword evidence="2 7" id="KW-0812">Transmembrane</keyword>
<feature type="domain" description="ABC transporter" evidence="8">
    <location>
        <begin position="338"/>
        <end position="567"/>
    </location>
</feature>
<feature type="transmembrane region" description="Helical" evidence="7">
    <location>
        <begin position="12"/>
        <end position="37"/>
    </location>
</feature>
<comment type="subcellular location">
    <subcellularLocation>
        <location evidence="1">Cell membrane</location>
        <topology evidence="1">Multi-pass membrane protein</topology>
    </subcellularLocation>
</comment>
<sequence length="573" mass="58542">MRQEFRYAASGLSARAVWALLAWSALEILPTAVFGLMLARAVDEGFLAGRPWTGAAWLGGVLLAAAVGALGAARVYAALGAVVEPFRDRLVRQVVRRSLAGAAAGRPEPGALSLLTRQVEIARDAYAGIVVSVRGCLVTTVGVTAGLLALDARLAALVLPPFFLGLMAFTATLGFAAGRQRAAAEADADLTDAAGRVAAAARDLAAAGGEAYGEAFAAGPIAAQRKAERALAGAAALRTLCFAVGGWLPLLVLLVAAPRLLDQGVTAGALTGALLYILTGLQPALSALISGLGSSGLRLYVALTRIRPDTGRDEVAEADPEPGPLNPLPLPDPPAPVLAAHGLTFAYGPRSTPAVEDLEFAVGPGEHLAIVGPSGVGKSTLAALLCGLLRPDRGGVAYSGDDAAQLSPRELARRRVLLPQGGYVFTATVRENLAYLHPGATDEAIAASAAAVGATGLVDRLGGLDALLAPRDLSSGERQILALARAHLSPAPVAILDEATCHLDPAAEARAERAFAERGTLIVIAHRPSSALRAERVLVLDGGTAVLGDREMLQGVSPLFRVLMAHQSGGATP</sequence>
<evidence type="ECO:0000256" key="5">
    <source>
        <dbReference type="ARBA" id="ARBA00022989"/>
    </source>
</evidence>
<dbReference type="Pfam" id="PF00005">
    <property type="entry name" value="ABC_tran"/>
    <property type="match status" value="1"/>
</dbReference>
<dbReference type="Gene3D" id="1.20.1560.10">
    <property type="entry name" value="ABC transporter type 1, transmembrane domain"/>
    <property type="match status" value="1"/>
</dbReference>
<evidence type="ECO:0000256" key="4">
    <source>
        <dbReference type="ARBA" id="ARBA00022840"/>
    </source>
</evidence>
<organism evidence="10 11">
    <name type="scientific">Glycomyces endophyticus</name>
    <dbReference type="NCBI Taxonomy" id="480996"/>
    <lineage>
        <taxon>Bacteria</taxon>
        <taxon>Bacillati</taxon>
        <taxon>Actinomycetota</taxon>
        <taxon>Actinomycetes</taxon>
        <taxon>Glycomycetales</taxon>
        <taxon>Glycomycetaceae</taxon>
        <taxon>Glycomyces</taxon>
    </lineage>
</organism>
<dbReference type="SUPFAM" id="SSF90123">
    <property type="entry name" value="ABC transporter transmembrane region"/>
    <property type="match status" value="1"/>
</dbReference>
<evidence type="ECO:0000256" key="2">
    <source>
        <dbReference type="ARBA" id="ARBA00022692"/>
    </source>
</evidence>
<reference evidence="11" key="1">
    <citation type="journal article" date="2019" name="Int. J. Syst. Evol. Microbiol.">
        <title>The Global Catalogue of Microorganisms (GCM) 10K type strain sequencing project: providing services to taxonomists for standard genome sequencing and annotation.</title>
        <authorList>
            <consortium name="The Broad Institute Genomics Platform"/>
            <consortium name="The Broad Institute Genome Sequencing Center for Infectious Disease"/>
            <person name="Wu L."/>
            <person name="Ma J."/>
        </authorList>
    </citation>
    <scope>NUCLEOTIDE SEQUENCE [LARGE SCALE GENOMIC DNA]</scope>
    <source>
        <strain evidence="11">JCM 16001</strain>
    </source>
</reference>
<dbReference type="InterPro" id="IPR039421">
    <property type="entry name" value="Type_1_exporter"/>
</dbReference>
<feature type="transmembrane region" description="Helical" evidence="7">
    <location>
        <begin position="57"/>
        <end position="83"/>
    </location>
</feature>
<feature type="domain" description="ABC transmembrane type-1" evidence="9">
    <location>
        <begin position="18"/>
        <end position="283"/>
    </location>
</feature>
<dbReference type="InterPro" id="IPR027417">
    <property type="entry name" value="P-loop_NTPase"/>
</dbReference>
<dbReference type="SUPFAM" id="SSF52540">
    <property type="entry name" value="P-loop containing nucleoside triphosphate hydrolases"/>
    <property type="match status" value="1"/>
</dbReference>
<feature type="transmembrane region" description="Helical" evidence="7">
    <location>
        <begin position="154"/>
        <end position="176"/>
    </location>
</feature>
<gene>
    <name evidence="10" type="ORF">GCM10009830_41490</name>
</gene>
<feature type="transmembrane region" description="Helical" evidence="7">
    <location>
        <begin position="235"/>
        <end position="257"/>
    </location>
</feature>
<dbReference type="InterPro" id="IPR011527">
    <property type="entry name" value="ABC1_TM_dom"/>
</dbReference>
<evidence type="ECO:0000256" key="7">
    <source>
        <dbReference type="SAM" id="Phobius"/>
    </source>
</evidence>
<evidence type="ECO:0000256" key="6">
    <source>
        <dbReference type="ARBA" id="ARBA00023136"/>
    </source>
</evidence>
<evidence type="ECO:0000256" key="3">
    <source>
        <dbReference type="ARBA" id="ARBA00022741"/>
    </source>
</evidence>
<dbReference type="InterPro" id="IPR003593">
    <property type="entry name" value="AAA+_ATPase"/>
</dbReference>
<accession>A0ABP4TKB7</accession>
<proteinExistence type="predicted"/>
<keyword evidence="5 7" id="KW-1133">Transmembrane helix</keyword>
<dbReference type="Gene3D" id="3.40.50.300">
    <property type="entry name" value="P-loop containing nucleotide triphosphate hydrolases"/>
    <property type="match status" value="1"/>
</dbReference>
<keyword evidence="3" id="KW-0547">Nucleotide-binding</keyword>
<evidence type="ECO:0000313" key="10">
    <source>
        <dbReference type="EMBL" id="GAA1689628.1"/>
    </source>
</evidence>
<dbReference type="PROSITE" id="PS50893">
    <property type="entry name" value="ABC_TRANSPORTER_2"/>
    <property type="match status" value="1"/>
</dbReference>
<feature type="transmembrane region" description="Helical" evidence="7">
    <location>
        <begin position="125"/>
        <end position="148"/>
    </location>
</feature>
<dbReference type="InterPro" id="IPR003439">
    <property type="entry name" value="ABC_transporter-like_ATP-bd"/>
</dbReference>
<dbReference type="PANTHER" id="PTHR24221">
    <property type="entry name" value="ATP-BINDING CASSETTE SUB-FAMILY B"/>
    <property type="match status" value="1"/>
</dbReference>
<dbReference type="CDD" id="cd03228">
    <property type="entry name" value="ABCC_MRP_Like"/>
    <property type="match status" value="1"/>
</dbReference>
<feature type="transmembrane region" description="Helical" evidence="7">
    <location>
        <begin position="269"/>
        <end position="289"/>
    </location>
</feature>
<dbReference type="InterPro" id="IPR036640">
    <property type="entry name" value="ABC1_TM_sf"/>
</dbReference>
<dbReference type="GO" id="GO:0005524">
    <property type="term" value="F:ATP binding"/>
    <property type="evidence" value="ECO:0007669"/>
    <property type="project" value="UniProtKB-KW"/>
</dbReference>
<dbReference type="RefSeq" id="WP_344490543.1">
    <property type="nucleotide sequence ID" value="NZ_BAAAQF010000022.1"/>
</dbReference>
<dbReference type="PROSITE" id="PS50929">
    <property type="entry name" value="ABC_TM1F"/>
    <property type="match status" value="1"/>
</dbReference>
<name>A0ABP4TKB7_9ACTN</name>
<dbReference type="PANTHER" id="PTHR24221:SF654">
    <property type="entry name" value="ATP-BINDING CASSETTE SUB-FAMILY B MEMBER 6"/>
    <property type="match status" value="1"/>
</dbReference>
<keyword evidence="6 7" id="KW-0472">Membrane</keyword>
<evidence type="ECO:0000313" key="11">
    <source>
        <dbReference type="Proteomes" id="UP001499851"/>
    </source>
</evidence>
<keyword evidence="11" id="KW-1185">Reference proteome</keyword>
<evidence type="ECO:0000259" key="9">
    <source>
        <dbReference type="PROSITE" id="PS50929"/>
    </source>
</evidence>
<dbReference type="Proteomes" id="UP001499851">
    <property type="component" value="Unassembled WGS sequence"/>
</dbReference>
<evidence type="ECO:0000259" key="8">
    <source>
        <dbReference type="PROSITE" id="PS50893"/>
    </source>
</evidence>